<dbReference type="Pfam" id="PF00753">
    <property type="entry name" value="Lactamase_B"/>
    <property type="match status" value="1"/>
</dbReference>
<accession>A0A845QMF1</accession>
<evidence type="ECO:0000313" key="2">
    <source>
        <dbReference type="EMBL" id="NBH62355.1"/>
    </source>
</evidence>
<dbReference type="InterPro" id="IPR050855">
    <property type="entry name" value="NDM-1-like"/>
</dbReference>
<comment type="caution">
    <text evidence="2">The sequence shown here is derived from an EMBL/GenBank/DDBJ whole genome shotgun (WGS) entry which is preliminary data.</text>
</comment>
<sequence>MEILKKKSDQIVEFPGHDRFNYPENIVRVTSGHGGESLLIFGPQKTVLYDCGMAYCHEGLITNIEEALLARGRETVDYVLVSHSHYDHIGALPYIIKRWMEVTVCGAAKAKSVFESDGAKKTMLRLGNAARDVFAPGTESVLVEPLRIDRILCEGDKIDLGDDEYFYVLETKGHTDCSLTYVLEPQGLMFASESTGVFINPDNMHTAILKSYEDTIEAAKKCEKYAPKQVISPHYGITPDFFAKDYFSMYIASAESERDFILYWADRGFSKEQIMDKFEAQFWSEDRGKEQPKSAFFENAKYTIKHILTVFRGI</sequence>
<keyword evidence="2" id="KW-0378">Hydrolase</keyword>
<evidence type="ECO:0000259" key="1">
    <source>
        <dbReference type="SMART" id="SM00849"/>
    </source>
</evidence>
<dbReference type="CDD" id="cd06262">
    <property type="entry name" value="metallo-hydrolase-like_MBL-fold"/>
    <property type="match status" value="1"/>
</dbReference>
<dbReference type="RefSeq" id="WP_160202642.1">
    <property type="nucleotide sequence ID" value="NZ_QXWK01000023.1"/>
</dbReference>
<protein>
    <submittedName>
        <fullName evidence="2">MBL fold metallo-hydrolase</fullName>
    </submittedName>
</protein>
<dbReference type="InterPro" id="IPR036866">
    <property type="entry name" value="RibonucZ/Hydroxyglut_hydro"/>
</dbReference>
<organism evidence="2 3">
    <name type="scientific">Anaerotruncus colihominis</name>
    <dbReference type="NCBI Taxonomy" id="169435"/>
    <lineage>
        <taxon>Bacteria</taxon>
        <taxon>Bacillati</taxon>
        <taxon>Bacillota</taxon>
        <taxon>Clostridia</taxon>
        <taxon>Eubacteriales</taxon>
        <taxon>Oscillospiraceae</taxon>
        <taxon>Anaerotruncus</taxon>
    </lineage>
</organism>
<dbReference type="Proteomes" id="UP000446866">
    <property type="component" value="Unassembled WGS sequence"/>
</dbReference>
<feature type="domain" description="Metallo-beta-lactamase" evidence="1">
    <location>
        <begin position="34"/>
        <end position="234"/>
    </location>
</feature>
<name>A0A845QMF1_9FIRM</name>
<keyword evidence="3" id="KW-1185">Reference proteome</keyword>
<dbReference type="AlphaFoldDB" id="A0A845QMF1"/>
<proteinExistence type="predicted"/>
<gene>
    <name evidence="2" type="ORF">D0435_11910</name>
</gene>
<evidence type="ECO:0000313" key="3">
    <source>
        <dbReference type="Proteomes" id="UP000446866"/>
    </source>
</evidence>
<dbReference type="PANTHER" id="PTHR42951">
    <property type="entry name" value="METALLO-BETA-LACTAMASE DOMAIN-CONTAINING"/>
    <property type="match status" value="1"/>
</dbReference>
<dbReference type="Gene3D" id="3.60.15.10">
    <property type="entry name" value="Ribonuclease Z/Hydroxyacylglutathione hydrolase-like"/>
    <property type="match status" value="1"/>
</dbReference>
<dbReference type="InterPro" id="IPR001279">
    <property type="entry name" value="Metallo-B-lactamas"/>
</dbReference>
<dbReference type="EMBL" id="QXWK01000023">
    <property type="protein sequence ID" value="NBH62355.1"/>
    <property type="molecule type" value="Genomic_DNA"/>
</dbReference>
<dbReference type="SUPFAM" id="SSF56281">
    <property type="entry name" value="Metallo-hydrolase/oxidoreductase"/>
    <property type="match status" value="1"/>
</dbReference>
<dbReference type="PANTHER" id="PTHR42951:SF17">
    <property type="entry name" value="METALLO-BETA-LACTAMASE DOMAIN-CONTAINING PROTEIN"/>
    <property type="match status" value="1"/>
</dbReference>
<dbReference type="SMART" id="SM00849">
    <property type="entry name" value="Lactamase_B"/>
    <property type="match status" value="1"/>
</dbReference>
<dbReference type="GO" id="GO:0016787">
    <property type="term" value="F:hydrolase activity"/>
    <property type="evidence" value="ECO:0007669"/>
    <property type="project" value="UniProtKB-KW"/>
</dbReference>
<reference evidence="2 3" key="1">
    <citation type="submission" date="2018-08" db="EMBL/GenBank/DDBJ databases">
        <title>Murine metabolic-syndrome-specific gut microbial biobank.</title>
        <authorList>
            <person name="Liu C."/>
        </authorList>
    </citation>
    <scope>NUCLEOTIDE SEQUENCE [LARGE SCALE GENOMIC DNA]</scope>
    <source>
        <strain evidence="2 3">28</strain>
    </source>
</reference>